<dbReference type="InterPro" id="IPR000086">
    <property type="entry name" value="NUDIX_hydrolase_dom"/>
</dbReference>
<evidence type="ECO:0000313" key="10">
    <source>
        <dbReference type="Proteomes" id="UP000198462"/>
    </source>
</evidence>
<evidence type="ECO:0000259" key="8">
    <source>
        <dbReference type="PROSITE" id="PS51462"/>
    </source>
</evidence>
<evidence type="ECO:0000313" key="9">
    <source>
        <dbReference type="EMBL" id="OWV34629.1"/>
    </source>
</evidence>
<comment type="cofactor">
    <cofactor evidence="2">
        <name>Mg(2+)</name>
        <dbReference type="ChEBI" id="CHEBI:18420"/>
    </cofactor>
</comment>
<evidence type="ECO:0000256" key="7">
    <source>
        <dbReference type="ARBA" id="ARBA00032272"/>
    </source>
</evidence>
<comment type="caution">
    <text evidence="9">The sequence shown here is derived from an EMBL/GenBank/DDBJ whole genome shotgun (WGS) entry which is preliminary data.</text>
</comment>
<sequence length="158" mass="17170">MEAVTEGRWEYVRRNRGAGAAVIFARTPADELILVEQYRIPLGKPCIELPAGIVGDEDEGEGFAEAASRELEEETGWRAAQMIDHGTFTSTPGLASEQFRLFEARGLERTGPGGGVGDEDIRVHLVPLAEIQAFLEEAAGRGVAIDKSLCLFALLRPF</sequence>
<comment type="similarity">
    <text evidence="3">Belongs to the Nudix hydrolase family. NudK subfamily.</text>
</comment>
<proteinExistence type="inferred from homology"/>
<dbReference type="CDD" id="cd03424">
    <property type="entry name" value="NUDIX_ADPRase_Nudt5_UGPPase_Nudt14"/>
    <property type="match status" value="1"/>
</dbReference>
<dbReference type="AlphaFoldDB" id="A0A219B9Z4"/>
<dbReference type="Pfam" id="PF00293">
    <property type="entry name" value="NUDIX"/>
    <property type="match status" value="1"/>
</dbReference>
<dbReference type="GO" id="GO:0006753">
    <property type="term" value="P:nucleoside phosphate metabolic process"/>
    <property type="evidence" value="ECO:0007669"/>
    <property type="project" value="TreeGrafter"/>
</dbReference>
<dbReference type="EMBL" id="NFZT01000001">
    <property type="protein sequence ID" value="OWV34629.1"/>
    <property type="molecule type" value="Genomic_DNA"/>
</dbReference>
<evidence type="ECO:0000256" key="2">
    <source>
        <dbReference type="ARBA" id="ARBA00001946"/>
    </source>
</evidence>
<evidence type="ECO:0000256" key="4">
    <source>
        <dbReference type="ARBA" id="ARBA00016377"/>
    </source>
</evidence>
<dbReference type="SUPFAM" id="SSF55811">
    <property type="entry name" value="Nudix"/>
    <property type="match status" value="1"/>
</dbReference>
<dbReference type="InterPro" id="IPR020084">
    <property type="entry name" value="NUDIX_hydrolase_CS"/>
</dbReference>
<dbReference type="OrthoDB" id="9794310at2"/>
<keyword evidence="10" id="KW-1185">Reference proteome</keyword>
<dbReference type="PROSITE" id="PS00893">
    <property type="entry name" value="NUDIX_BOX"/>
    <property type="match status" value="1"/>
</dbReference>
<comment type="catalytic activity">
    <reaction evidence="1">
        <text>GDP-alpha-D-mannose + H2O = alpha-D-mannose 1-phosphate + GMP + 2 H(+)</text>
        <dbReference type="Rhea" id="RHEA:27978"/>
        <dbReference type="ChEBI" id="CHEBI:15377"/>
        <dbReference type="ChEBI" id="CHEBI:15378"/>
        <dbReference type="ChEBI" id="CHEBI:57527"/>
        <dbReference type="ChEBI" id="CHEBI:58115"/>
        <dbReference type="ChEBI" id="CHEBI:58409"/>
    </reaction>
</comment>
<name>A0A219B9Z4_9SPHN</name>
<dbReference type="GO" id="GO:0019693">
    <property type="term" value="P:ribose phosphate metabolic process"/>
    <property type="evidence" value="ECO:0007669"/>
    <property type="project" value="TreeGrafter"/>
</dbReference>
<dbReference type="Proteomes" id="UP000198462">
    <property type="component" value="Unassembled WGS sequence"/>
</dbReference>
<evidence type="ECO:0000256" key="5">
    <source>
        <dbReference type="ARBA" id="ARBA00022801"/>
    </source>
</evidence>
<dbReference type="PANTHER" id="PTHR11839">
    <property type="entry name" value="UDP/ADP-SUGAR PYROPHOSPHATASE"/>
    <property type="match status" value="1"/>
</dbReference>
<keyword evidence="5 9" id="KW-0378">Hydrolase</keyword>
<feature type="domain" description="Nudix hydrolase" evidence="8">
    <location>
        <begin position="15"/>
        <end position="149"/>
    </location>
</feature>
<evidence type="ECO:0000256" key="3">
    <source>
        <dbReference type="ARBA" id="ARBA00007275"/>
    </source>
</evidence>
<dbReference type="PANTHER" id="PTHR11839:SF18">
    <property type="entry name" value="NUDIX HYDROLASE DOMAIN-CONTAINING PROTEIN"/>
    <property type="match status" value="1"/>
</dbReference>
<evidence type="ECO:0000256" key="6">
    <source>
        <dbReference type="ARBA" id="ARBA00032162"/>
    </source>
</evidence>
<organism evidence="9 10">
    <name type="scientific">Pacificimonas flava</name>
    <dbReference type="NCBI Taxonomy" id="1234595"/>
    <lineage>
        <taxon>Bacteria</taxon>
        <taxon>Pseudomonadati</taxon>
        <taxon>Pseudomonadota</taxon>
        <taxon>Alphaproteobacteria</taxon>
        <taxon>Sphingomonadales</taxon>
        <taxon>Sphingosinicellaceae</taxon>
        <taxon>Pacificimonas</taxon>
    </lineage>
</organism>
<dbReference type="PROSITE" id="PS51462">
    <property type="entry name" value="NUDIX"/>
    <property type="match status" value="1"/>
</dbReference>
<dbReference type="Gene3D" id="3.90.79.10">
    <property type="entry name" value="Nucleoside Triphosphate Pyrophosphohydrolase"/>
    <property type="match status" value="1"/>
</dbReference>
<dbReference type="GO" id="GO:0016787">
    <property type="term" value="F:hydrolase activity"/>
    <property type="evidence" value="ECO:0007669"/>
    <property type="project" value="UniProtKB-KW"/>
</dbReference>
<protein>
    <recommendedName>
        <fullName evidence="4">GDP-mannose pyrophosphatase</fullName>
    </recommendedName>
    <alternativeName>
        <fullName evidence="6">GDP-mannose hydrolase</fullName>
    </alternativeName>
    <alternativeName>
        <fullName evidence="7">GDPMK</fullName>
    </alternativeName>
</protein>
<reference evidence="10" key="1">
    <citation type="submission" date="2017-05" db="EMBL/GenBank/DDBJ databases">
        <authorList>
            <person name="Lin X."/>
        </authorList>
    </citation>
    <scope>NUCLEOTIDE SEQUENCE [LARGE SCALE GENOMIC DNA]</scope>
    <source>
        <strain evidence="10">JLT2012</strain>
    </source>
</reference>
<gene>
    <name evidence="9" type="ORF">B5C34_04065</name>
</gene>
<accession>A0A219B9Z4</accession>
<evidence type="ECO:0000256" key="1">
    <source>
        <dbReference type="ARBA" id="ARBA00000847"/>
    </source>
</evidence>
<dbReference type="InterPro" id="IPR015797">
    <property type="entry name" value="NUDIX_hydrolase-like_dom_sf"/>
</dbReference>